<feature type="compositionally biased region" description="Basic and acidic residues" evidence="1">
    <location>
        <begin position="118"/>
        <end position="142"/>
    </location>
</feature>
<evidence type="ECO:0000313" key="3">
    <source>
        <dbReference type="Proteomes" id="UP000007879"/>
    </source>
</evidence>
<dbReference type="InParanoid" id="A0A1X7UX64"/>
<feature type="compositionally biased region" description="Acidic residues" evidence="1">
    <location>
        <begin position="103"/>
        <end position="117"/>
    </location>
</feature>
<dbReference type="AlphaFoldDB" id="A0A1X7UX64"/>
<dbReference type="EnsemblMetazoa" id="XM_019996218.1">
    <property type="protein sequence ID" value="XP_019851777.1"/>
    <property type="gene ID" value="LOC109581813"/>
</dbReference>
<sequence length="286" mass="33289">MIKMDTSDVKQLQMVELMLQVHVRINFQTTAVEQEINLDVNENWDKLNRFCKDSNGTQDIEQTYKDVHSQYEAYTEDGIEVWEITGEQEQGIEEEVEEIQGVESECLEEETGEDQEEDCKMEQEKHEDNVDDSTKGEKEQQKGKPRMGTKLVPTRHQHIASKTNGCKGELKKSSNKYSKHQKVTDVYRPDKTIANNYHESFYTDSHIGGYEYNSKRSILVTGIPIRIHDPNWLSQLFKEQSYCHKKEMFIGTSTRLAYTPYNPCVETTSLKQDPSSDLQLLQLRKY</sequence>
<reference evidence="3" key="1">
    <citation type="journal article" date="2010" name="Nature">
        <title>The Amphimedon queenslandica genome and the evolution of animal complexity.</title>
        <authorList>
            <person name="Srivastava M."/>
            <person name="Simakov O."/>
            <person name="Chapman J."/>
            <person name="Fahey B."/>
            <person name="Gauthier M.E."/>
            <person name="Mitros T."/>
            <person name="Richards G.S."/>
            <person name="Conaco C."/>
            <person name="Dacre M."/>
            <person name="Hellsten U."/>
            <person name="Larroux C."/>
            <person name="Putnam N.H."/>
            <person name="Stanke M."/>
            <person name="Adamska M."/>
            <person name="Darling A."/>
            <person name="Degnan S.M."/>
            <person name="Oakley T.H."/>
            <person name="Plachetzki D.C."/>
            <person name="Zhai Y."/>
            <person name="Adamski M."/>
            <person name="Calcino A."/>
            <person name="Cummins S.F."/>
            <person name="Goodstein D.M."/>
            <person name="Harris C."/>
            <person name="Jackson D.J."/>
            <person name="Leys S.P."/>
            <person name="Shu S."/>
            <person name="Woodcroft B.J."/>
            <person name="Vervoort M."/>
            <person name="Kosik K.S."/>
            <person name="Manning G."/>
            <person name="Degnan B.M."/>
            <person name="Rokhsar D.S."/>
        </authorList>
    </citation>
    <scope>NUCLEOTIDE SEQUENCE [LARGE SCALE GENOMIC DNA]</scope>
</reference>
<proteinExistence type="predicted"/>
<organism evidence="2">
    <name type="scientific">Amphimedon queenslandica</name>
    <name type="common">Sponge</name>
    <dbReference type="NCBI Taxonomy" id="400682"/>
    <lineage>
        <taxon>Eukaryota</taxon>
        <taxon>Metazoa</taxon>
        <taxon>Porifera</taxon>
        <taxon>Demospongiae</taxon>
        <taxon>Heteroscleromorpha</taxon>
        <taxon>Haplosclerida</taxon>
        <taxon>Niphatidae</taxon>
        <taxon>Amphimedon</taxon>
    </lineage>
</organism>
<name>A0A1X7UX64_AMPQE</name>
<evidence type="ECO:0000256" key="1">
    <source>
        <dbReference type="SAM" id="MobiDB-lite"/>
    </source>
</evidence>
<gene>
    <name evidence="2" type="primary">109581813</name>
</gene>
<dbReference type="Proteomes" id="UP000007879">
    <property type="component" value="Unassembled WGS sequence"/>
</dbReference>
<dbReference type="EnsemblMetazoa" id="Aqu2.1.32373_001">
    <property type="protein sequence ID" value="Aqu2.1.32373_001"/>
    <property type="gene ID" value="Aqu2.1.32373"/>
</dbReference>
<protein>
    <submittedName>
        <fullName evidence="2">Uncharacterized protein</fullName>
    </submittedName>
</protein>
<reference evidence="2" key="2">
    <citation type="submission" date="2017-05" db="UniProtKB">
        <authorList>
            <consortium name="EnsemblMetazoa"/>
        </authorList>
    </citation>
    <scope>IDENTIFICATION</scope>
</reference>
<keyword evidence="3" id="KW-1185">Reference proteome</keyword>
<evidence type="ECO:0000313" key="2">
    <source>
        <dbReference type="EnsemblMetazoa" id="Aqu2.1.32373_001"/>
    </source>
</evidence>
<feature type="region of interest" description="Disordered" evidence="1">
    <location>
        <begin position="103"/>
        <end position="148"/>
    </location>
</feature>
<dbReference type="KEGG" id="aqu:109581813"/>
<accession>A0A1X7UX64</accession>